<feature type="domain" description="HTH myb-type" evidence="6">
    <location>
        <begin position="13"/>
        <end position="62"/>
    </location>
</feature>
<dbReference type="PROSITE" id="PS50090">
    <property type="entry name" value="MYB_LIKE"/>
    <property type="match status" value="2"/>
</dbReference>
<evidence type="ECO:0000313" key="8">
    <source>
        <dbReference type="Proteomes" id="UP001443914"/>
    </source>
</evidence>
<dbReference type="InterPro" id="IPR009057">
    <property type="entry name" value="Homeodomain-like_sf"/>
</dbReference>
<dbReference type="GO" id="GO:0003677">
    <property type="term" value="F:DNA binding"/>
    <property type="evidence" value="ECO:0007669"/>
    <property type="project" value="UniProtKB-KW"/>
</dbReference>
<accession>A0AAW1J7W5</accession>
<comment type="caution">
    <text evidence="7">The sequence shown here is derived from an EMBL/GenBank/DDBJ whole genome shotgun (WGS) entry which is preliminary data.</text>
</comment>
<sequence>MGRSPCCDDVSGLKKGPWTTEEDDLLTSYIQKHGHGSWRALPKLAGLNRCGKSCRLRWTNYLRPDIKRGRFTEEEEDNIIKLHSVLGNKWSRIAAHLPGRTDNEIKNYWNTHLRKKLLQMGIDPVTHKPRTDFNLLNNLSQLFTTPQNLGTLMNPWDINNSLRLQPNVAELAKLQVLQNIFQILNTNNNNSLPNNNMAQNMMPLNLDMIPNFNALGNINANNNNNNNNKNNICSSSQGYNSHVSSQVGLGHVTRGLFESIPSLDTYNNYNKSNLSSSYETLDENKLPSLINISPESSIINQFESNNNSTNVSSAYTPVNGDFFEGLEKLLDDGNSDLWKEFIN</sequence>
<keyword evidence="2" id="KW-0677">Repeat</keyword>
<dbReference type="CDD" id="cd00167">
    <property type="entry name" value="SANT"/>
    <property type="match status" value="2"/>
</dbReference>
<dbReference type="Gene3D" id="1.10.10.60">
    <property type="entry name" value="Homeodomain-like"/>
    <property type="match status" value="2"/>
</dbReference>
<dbReference type="InterPro" id="IPR015495">
    <property type="entry name" value="Myb_TF_plants"/>
</dbReference>
<feature type="domain" description="Myb-like" evidence="5">
    <location>
        <begin position="10"/>
        <end position="62"/>
    </location>
</feature>
<dbReference type="Pfam" id="PF00249">
    <property type="entry name" value="Myb_DNA-binding"/>
    <property type="match status" value="2"/>
</dbReference>
<evidence type="ECO:0000313" key="7">
    <source>
        <dbReference type="EMBL" id="KAK9698953.1"/>
    </source>
</evidence>
<feature type="domain" description="Myb-like" evidence="5">
    <location>
        <begin position="63"/>
        <end position="113"/>
    </location>
</feature>
<dbReference type="SMART" id="SM00717">
    <property type="entry name" value="SANT"/>
    <property type="match status" value="2"/>
</dbReference>
<name>A0AAW1J7W5_SAPOF</name>
<dbReference type="InterPro" id="IPR001005">
    <property type="entry name" value="SANT/Myb"/>
</dbReference>
<dbReference type="PANTHER" id="PTHR47994:SF5">
    <property type="entry name" value="F14D16.11-RELATED"/>
    <property type="match status" value="1"/>
</dbReference>
<evidence type="ECO:0000259" key="6">
    <source>
        <dbReference type="PROSITE" id="PS51294"/>
    </source>
</evidence>
<reference evidence="7" key="1">
    <citation type="submission" date="2024-03" db="EMBL/GenBank/DDBJ databases">
        <title>WGS assembly of Saponaria officinalis var. Norfolk2.</title>
        <authorList>
            <person name="Jenkins J."/>
            <person name="Shu S."/>
            <person name="Grimwood J."/>
            <person name="Barry K."/>
            <person name="Goodstein D."/>
            <person name="Schmutz J."/>
            <person name="Leebens-Mack J."/>
            <person name="Osbourn A."/>
        </authorList>
    </citation>
    <scope>NUCLEOTIDE SEQUENCE [LARGE SCALE GENOMIC DNA]</scope>
    <source>
        <strain evidence="7">JIC</strain>
    </source>
</reference>
<evidence type="ECO:0000256" key="1">
    <source>
        <dbReference type="ARBA" id="ARBA00004123"/>
    </source>
</evidence>
<dbReference type="GO" id="GO:0005634">
    <property type="term" value="C:nucleus"/>
    <property type="evidence" value="ECO:0007669"/>
    <property type="project" value="UniProtKB-SubCell"/>
</dbReference>
<evidence type="ECO:0000256" key="3">
    <source>
        <dbReference type="ARBA" id="ARBA00023125"/>
    </source>
</evidence>
<gene>
    <name evidence="7" type="ORF">RND81_08G143200</name>
</gene>
<evidence type="ECO:0000259" key="5">
    <source>
        <dbReference type="PROSITE" id="PS50090"/>
    </source>
</evidence>
<dbReference type="SUPFAM" id="SSF46689">
    <property type="entry name" value="Homeodomain-like"/>
    <property type="match status" value="1"/>
</dbReference>
<keyword evidence="4" id="KW-0539">Nucleus</keyword>
<dbReference type="Proteomes" id="UP001443914">
    <property type="component" value="Unassembled WGS sequence"/>
</dbReference>
<dbReference type="FunFam" id="1.10.10.60:FF:000349">
    <property type="entry name" value="Transcription factor MYB39"/>
    <property type="match status" value="1"/>
</dbReference>
<dbReference type="FunFam" id="1.10.10.60:FF:000001">
    <property type="entry name" value="MYB-related transcription factor"/>
    <property type="match status" value="1"/>
</dbReference>
<comment type="subcellular location">
    <subcellularLocation>
        <location evidence="1">Nucleus</location>
    </subcellularLocation>
</comment>
<dbReference type="EMBL" id="JBDFQZ010000008">
    <property type="protein sequence ID" value="KAK9698953.1"/>
    <property type="molecule type" value="Genomic_DNA"/>
</dbReference>
<dbReference type="PANTHER" id="PTHR47994">
    <property type="entry name" value="F14D16.11-RELATED"/>
    <property type="match status" value="1"/>
</dbReference>
<keyword evidence="3" id="KW-0238">DNA-binding</keyword>
<keyword evidence="8" id="KW-1185">Reference proteome</keyword>
<organism evidence="7 8">
    <name type="scientific">Saponaria officinalis</name>
    <name type="common">Common soapwort</name>
    <name type="synonym">Lychnis saponaria</name>
    <dbReference type="NCBI Taxonomy" id="3572"/>
    <lineage>
        <taxon>Eukaryota</taxon>
        <taxon>Viridiplantae</taxon>
        <taxon>Streptophyta</taxon>
        <taxon>Embryophyta</taxon>
        <taxon>Tracheophyta</taxon>
        <taxon>Spermatophyta</taxon>
        <taxon>Magnoliopsida</taxon>
        <taxon>eudicotyledons</taxon>
        <taxon>Gunneridae</taxon>
        <taxon>Pentapetalae</taxon>
        <taxon>Caryophyllales</taxon>
        <taxon>Caryophyllaceae</taxon>
        <taxon>Caryophylleae</taxon>
        <taxon>Saponaria</taxon>
    </lineage>
</organism>
<proteinExistence type="predicted"/>
<dbReference type="PROSITE" id="PS51294">
    <property type="entry name" value="HTH_MYB"/>
    <property type="match status" value="2"/>
</dbReference>
<evidence type="ECO:0000256" key="2">
    <source>
        <dbReference type="ARBA" id="ARBA00022737"/>
    </source>
</evidence>
<evidence type="ECO:0000256" key="4">
    <source>
        <dbReference type="ARBA" id="ARBA00023242"/>
    </source>
</evidence>
<feature type="domain" description="HTH myb-type" evidence="6">
    <location>
        <begin position="63"/>
        <end position="117"/>
    </location>
</feature>
<dbReference type="InterPro" id="IPR017930">
    <property type="entry name" value="Myb_dom"/>
</dbReference>
<dbReference type="AlphaFoldDB" id="A0AAW1J7W5"/>
<protein>
    <submittedName>
        <fullName evidence="7">Uncharacterized protein</fullName>
    </submittedName>
</protein>